<feature type="transmembrane region" description="Helical" evidence="9">
    <location>
        <begin position="626"/>
        <end position="645"/>
    </location>
</feature>
<evidence type="ECO:0000256" key="6">
    <source>
        <dbReference type="ARBA" id="ARBA00022989"/>
    </source>
</evidence>
<dbReference type="RefSeq" id="WP_144988987.1">
    <property type="nucleotide sequence ID" value="NZ_CP037920.1"/>
</dbReference>
<comment type="similarity">
    <text evidence="2 8">Belongs to the sodium:solute symporter (SSF) (TC 2.A.21) family.</text>
</comment>
<dbReference type="PROSITE" id="PS50283">
    <property type="entry name" value="NA_SOLUT_SYMP_3"/>
    <property type="match status" value="1"/>
</dbReference>
<evidence type="ECO:0000313" key="11">
    <source>
        <dbReference type="Proteomes" id="UP000318704"/>
    </source>
</evidence>
<dbReference type="InterPro" id="IPR050277">
    <property type="entry name" value="Sodium:Solute_Symporter"/>
</dbReference>
<proteinExistence type="inferred from homology"/>
<keyword evidence="6 9" id="KW-1133">Transmembrane helix</keyword>
<feature type="transmembrane region" description="Helical" evidence="9">
    <location>
        <begin position="235"/>
        <end position="255"/>
    </location>
</feature>
<feature type="transmembrane region" description="Helical" evidence="9">
    <location>
        <begin position="484"/>
        <end position="512"/>
    </location>
</feature>
<dbReference type="Gene3D" id="1.20.1730.10">
    <property type="entry name" value="Sodium/glucose cotransporter"/>
    <property type="match status" value="1"/>
</dbReference>
<dbReference type="EMBL" id="CP037920">
    <property type="protein sequence ID" value="QDT99448.1"/>
    <property type="molecule type" value="Genomic_DNA"/>
</dbReference>
<reference evidence="10 11" key="1">
    <citation type="submission" date="2019-03" db="EMBL/GenBank/DDBJ databases">
        <title>Deep-cultivation of Planctomycetes and their phenomic and genomic characterization uncovers novel biology.</title>
        <authorList>
            <person name="Wiegand S."/>
            <person name="Jogler M."/>
            <person name="Boedeker C."/>
            <person name="Pinto D."/>
            <person name="Vollmers J."/>
            <person name="Rivas-Marin E."/>
            <person name="Kohn T."/>
            <person name="Peeters S.H."/>
            <person name="Heuer A."/>
            <person name="Rast P."/>
            <person name="Oberbeckmann S."/>
            <person name="Bunk B."/>
            <person name="Jeske O."/>
            <person name="Meyerdierks A."/>
            <person name="Storesund J.E."/>
            <person name="Kallscheuer N."/>
            <person name="Luecker S."/>
            <person name="Lage O.M."/>
            <person name="Pohl T."/>
            <person name="Merkel B.J."/>
            <person name="Hornburger P."/>
            <person name="Mueller R.-W."/>
            <person name="Bruemmer F."/>
            <person name="Labrenz M."/>
            <person name="Spormann A.M."/>
            <person name="Op den Camp H."/>
            <person name="Overmann J."/>
            <person name="Amann R."/>
            <person name="Jetten M.S.M."/>
            <person name="Mascher T."/>
            <person name="Medema M.H."/>
            <person name="Devos D.P."/>
            <person name="Kaster A.-K."/>
            <person name="Ovreas L."/>
            <person name="Rohde M."/>
            <person name="Galperin M.Y."/>
            <person name="Jogler C."/>
        </authorList>
    </citation>
    <scope>NUCLEOTIDE SEQUENCE [LARGE SCALE GENOMIC DNA]</scope>
    <source>
        <strain evidence="10 11">V144</strain>
    </source>
</reference>
<dbReference type="Pfam" id="PF00474">
    <property type="entry name" value="SSF"/>
    <property type="match status" value="3"/>
</dbReference>
<feature type="transmembrane region" description="Helical" evidence="9">
    <location>
        <begin position="559"/>
        <end position="580"/>
    </location>
</feature>
<dbReference type="GO" id="GO:0015233">
    <property type="term" value="F:pantothenate transmembrane transporter activity"/>
    <property type="evidence" value="ECO:0007669"/>
    <property type="project" value="TreeGrafter"/>
</dbReference>
<keyword evidence="5 9" id="KW-0812">Transmembrane</keyword>
<feature type="transmembrane region" description="Helical" evidence="9">
    <location>
        <begin position="393"/>
        <end position="412"/>
    </location>
</feature>
<evidence type="ECO:0000256" key="4">
    <source>
        <dbReference type="ARBA" id="ARBA00022475"/>
    </source>
</evidence>
<feature type="transmembrane region" description="Helical" evidence="9">
    <location>
        <begin position="92"/>
        <end position="112"/>
    </location>
</feature>
<dbReference type="Proteomes" id="UP000318704">
    <property type="component" value="Chromosome"/>
</dbReference>
<dbReference type="PROSITE" id="PS00456">
    <property type="entry name" value="NA_SOLUT_SYMP_1"/>
    <property type="match status" value="1"/>
</dbReference>
<feature type="transmembrane region" description="Helical" evidence="9">
    <location>
        <begin position="433"/>
        <end position="458"/>
    </location>
</feature>
<evidence type="ECO:0000256" key="7">
    <source>
        <dbReference type="ARBA" id="ARBA00023136"/>
    </source>
</evidence>
<gene>
    <name evidence="10" type="primary">panF</name>
    <name evidence="10" type="ORF">V144x_49590</name>
</gene>
<dbReference type="PANTHER" id="PTHR48086:SF4">
    <property type="entry name" value="SODIUM_PANTOTHENATE SYMPORTER"/>
    <property type="match status" value="1"/>
</dbReference>
<evidence type="ECO:0000256" key="5">
    <source>
        <dbReference type="ARBA" id="ARBA00022692"/>
    </source>
</evidence>
<organism evidence="10 11">
    <name type="scientific">Gimesia aquarii</name>
    <dbReference type="NCBI Taxonomy" id="2527964"/>
    <lineage>
        <taxon>Bacteria</taxon>
        <taxon>Pseudomonadati</taxon>
        <taxon>Planctomycetota</taxon>
        <taxon>Planctomycetia</taxon>
        <taxon>Planctomycetales</taxon>
        <taxon>Planctomycetaceae</taxon>
        <taxon>Gimesia</taxon>
    </lineage>
</organism>
<feature type="transmembrane region" description="Helical" evidence="9">
    <location>
        <begin position="587"/>
        <end position="606"/>
    </location>
</feature>
<feature type="transmembrane region" description="Helical" evidence="9">
    <location>
        <begin position="61"/>
        <end position="80"/>
    </location>
</feature>
<protein>
    <submittedName>
        <fullName evidence="10">Sodium/pantothenate symporter</fullName>
    </submittedName>
</protein>
<dbReference type="GO" id="GO:0005886">
    <property type="term" value="C:plasma membrane"/>
    <property type="evidence" value="ECO:0007669"/>
    <property type="project" value="TreeGrafter"/>
</dbReference>
<feature type="transmembrane region" description="Helical" evidence="9">
    <location>
        <begin position="140"/>
        <end position="159"/>
    </location>
</feature>
<keyword evidence="7 9" id="KW-0472">Membrane</keyword>
<accession>A0A517W2G9</accession>
<sequence>MSFLFNPNTSLPVVFAESGSDAALVAFLIYTAAVFVLAALSNRLLKSKSFISEYFLGSRGLGVWAFALTFAATSSSGGSFTGFPSKIYSHGWILALWIGSYMVVPICTMGFIGKRLNQVARRSGSITVPDVIRDRFQSPAFGLMAVSLIVFFMSFNLVAQFKAGSLILQTLLDGVSLFESTADGLANAVAGLPLLSSAESPEYLLCLLVFGIAVVLYTTYGGFHAVVWTDVMQGIVMVIGVIIMLPLAISQAGGLENTTRLMAKMTPPRVSDPDKGGITLTLNKPSQEIVNIDAGAWITDEPIPGSKVPLLFRVIRATEIPAGETTVNEVKVLQLTTLDDIERILSRRDKENFLDDVSVSNIDLKAYAYGEEGSQQGAYVVGPGPSQNRSSGFLPLSLAISFFFMWAISGTGQPANMVRLMAFNNTKTLQRSICTVAIYYTLIYFPLVIIFCCARVLLPGMEGQSDRIMPAMAVFLTENIGMGWLAGLLVAAPFAAVMSTVDSFLLLISSAWVRDVYQRNINPEASEKTIKLLSYLATFVIGTAAMVVAINPPKFLQDIIVYVGSGLAASFLAPIVYGLYWRRVNAAGAMGAMIGGFSVHLAMYVTGYFVNGSFFRPYQLFNFDPIIIGLFVSFVSGFIVTKLTAPPPDELVQKYFYTTKTSS</sequence>
<feature type="transmembrane region" description="Helical" evidence="9">
    <location>
        <begin position="20"/>
        <end position="40"/>
    </location>
</feature>
<dbReference type="InterPro" id="IPR018212">
    <property type="entry name" value="Na/solute_symporter_CS"/>
</dbReference>
<evidence type="ECO:0000313" key="10">
    <source>
        <dbReference type="EMBL" id="QDT99448.1"/>
    </source>
</evidence>
<keyword evidence="4" id="KW-1003">Cell membrane</keyword>
<feature type="transmembrane region" description="Helical" evidence="9">
    <location>
        <begin position="202"/>
        <end position="223"/>
    </location>
</feature>
<dbReference type="InterPro" id="IPR038377">
    <property type="entry name" value="Na/Glc_symporter_sf"/>
</dbReference>
<name>A0A517W2G9_9PLAN</name>
<dbReference type="AlphaFoldDB" id="A0A517W2G9"/>
<comment type="subcellular location">
    <subcellularLocation>
        <location evidence="1">Membrane</location>
        <topology evidence="1">Multi-pass membrane protein</topology>
    </subcellularLocation>
</comment>
<dbReference type="InterPro" id="IPR001734">
    <property type="entry name" value="Na/solute_symporter"/>
</dbReference>
<evidence type="ECO:0000256" key="9">
    <source>
        <dbReference type="SAM" id="Phobius"/>
    </source>
</evidence>
<evidence type="ECO:0000256" key="8">
    <source>
        <dbReference type="RuleBase" id="RU362091"/>
    </source>
</evidence>
<evidence type="ECO:0000256" key="3">
    <source>
        <dbReference type="ARBA" id="ARBA00022448"/>
    </source>
</evidence>
<dbReference type="KEGG" id="gaw:V144x_49590"/>
<evidence type="ECO:0000256" key="2">
    <source>
        <dbReference type="ARBA" id="ARBA00006434"/>
    </source>
</evidence>
<feature type="transmembrane region" description="Helical" evidence="9">
    <location>
        <begin position="532"/>
        <end position="553"/>
    </location>
</feature>
<keyword evidence="3" id="KW-0813">Transport</keyword>
<evidence type="ECO:0000256" key="1">
    <source>
        <dbReference type="ARBA" id="ARBA00004141"/>
    </source>
</evidence>
<dbReference type="PANTHER" id="PTHR48086">
    <property type="entry name" value="SODIUM/PROLINE SYMPORTER-RELATED"/>
    <property type="match status" value="1"/>
</dbReference>